<keyword evidence="2" id="KW-1003">Cell membrane</keyword>
<dbReference type="GO" id="GO:0022857">
    <property type="term" value="F:transmembrane transporter activity"/>
    <property type="evidence" value="ECO:0007669"/>
    <property type="project" value="InterPro"/>
</dbReference>
<dbReference type="Proteomes" id="UP001151234">
    <property type="component" value="Unassembled WGS sequence"/>
</dbReference>
<dbReference type="EMBL" id="JAPJZI010000001">
    <property type="protein sequence ID" value="MDA5399392.1"/>
    <property type="molecule type" value="Genomic_DNA"/>
</dbReference>
<dbReference type="AlphaFoldDB" id="A0A9X3UJ57"/>
<evidence type="ECO:0000256" key="6">
    <source>
        <dbReference type="SAM" id="Phobius"/>
    </source>
</evidence>
<name>A0A9X3UJ57_9HYPH</name>
<dbReference type="CDD" id="cd06580">
    <property type="entry name" value="TM_PBP1_transp_TpRbsC_like"/>
    <property type="match status" value="1"/>
</dbReference>
<keyword evidence="3 6" id="KW-0812">Transmembrane</keyword>
<feature type="transmembrane region" description="Helical" evidence="6">
    <location>
        <begin position="103"/>
        <end position="125"/>
    </location>
</feature>
<comment type="subcellular location">
    <subcellularLocation>
        <location evidence="1">Cell membrane</location>
        <topology evidence="1">Multi-pass membrane protein</topology>
    </subcellularLocation>
</comment>
<dbReference type="InterPro" id="IPR001851">
    <property type="entry name" value="ABC_transp_permease"/>
</dbReference>
<feature type="transmembrane region" description="Helical" evidence="6">
    <location>
        <begin position="7"/>
        <end position="27"/>
    </location>
</feature>
<evidence type="ECO:0000256" key="4">
    <source>
        <dbReference type="ARBA" id="ARBA00022989"/>
    </source>
</evidence>
<feature type="transmembrane region" description="Helical" evidence="6">
    <location>
        <begin position="267"/>
        <end position="296"/>
    </location>
</feature>
<evidence type="ECO:0000313" key="7">
    <source>
        <dbReference type="EMBL" id="MDA5399392.1"/>
    </source>
</evidence>
<keyword evidence="4 6" id="KW-1133">Transmembrane helix</keyword>
<feature type="transmembrane region" description="Helical" evidence="6">
    <location>
        <begin position="231"/>
        <end position="255"/>
    </location>
</feature>
<feature type="transmembrane region" description="Helical" evidence="6">
    <location>
        <begin position="316"/>
        <end position="334"/>
    </location>
</feature>
<comment type="caution">
    <text evidence="7">The sequence shown here is derived from an EMBL/GenBank/DDBJ whole genome shotgun (WGS) entry which is preliminary data.</text>
</comment>
<proteinExistence type="predicted"/>
<sequence length="341" mass="36055">MIRSQRNAVLVPLLVIGAGILILLALPQTRDVVVGFVNGAFGGRNNFNFFSTLSRYSIILGMAMAVLVSFRAGLLNIGGEGQLVLGGLTAAIVGVYLPGPPLLVAVAAVLAAMTAGASWAVLAGVLDRVAKVPLLIGSLLLNYPAHFIASYFVSHPLRDVASGATQSHKIMSEARLPRFPGTILDYGILLIGATAILIILLERTSVFGYRVRMQGYSFGFARTSGYPTGKLYYRTLMISGAIAGMTGYTAVFGLNQRYIDGMLTIPLYAWTGVAAVLLAAIIPWVTPITAFFFAMLATGAVGMERSADIPREMGQIVQAVIVLYLAGVSGKILSSNVGKDH</sequence>
<dbReference type="PANTHER" id="PTHR47089:SF1">
    <property type="entry name" value="GUANOSINE ABC TRANSPORTER PERMEASE PROTEIN NUPP"/>
    <property type="match status" value="1"/>
</dbReference>
<reference evidence="7" key="1">
    <citation type="submission" date="2022-11" db="EMBL/GenBank/DDBJ databases">
        <title>Draft genome sequence of Hoeflea poritis E7-10 and Hoeflea prorocentri PM5-8, separated from scleractinian coral Porites lutea and marine dinoflagellate.</title>
        <authorList>
            <person name="Zhang G."/>
            <person name="Wei Q."/>
            <person name="Cai L."/>
        </authorList>
    </citation>
    <scope>NUCLEOTIDE SEQUENCE</scope>
    <source>
        <strain evidence="7">PM5-8</strain>
    </source>
</reference>
<feature type="transmembrane region" description="Helical" evidence="6">
    <location>
        <begin position="77"/>
        <end position="97"/>
    </location>
</feature>
<evidence type="ECO:0000256" key="1">
    <source>
        <dbReference type="ARBA" id="ARBA00004651"/>
    </source>
</evidence>
<evidence type="ECO:0000256" key="5">
    <source>
        <dbReference type="ARBA" id="ARBA00023136"/>
    </source>
</evidence>
<dbReference type="Pfam" id="PF02653">
    <property type="entry name" value="BPD_transp_2"/>
    <property type="match status" value="1"/>
</dbReference>
<evidence type="ECO:0000313" key="8">
    <source>
        <dbReference type="Proteomes" id="UP001151234"/>
    </source>
</evidence>
<gene>
    <name evidence="7" type="ORF">OQ273_12490</name>
</gene>
<evidence type="ECO:0000256" key="3">
    <source>
        <dbReference type="ARBA" id="ARBA00022692"/>
    </source>
</evidence>
<dbReference type="RefSeq" id="WP_267990830.1">
    <property type="nucleotide sequence ID" value="NZ_JAPJZI010000001.1"/>
</dbReference>
<feature type="transmembrane region" description="Helical" evidence="6">
    <location>
        <begin position="132"/>
        <end position="153"/>
    </location>
</feature>
<keyword evidence="5 6" id="KW-0472">Membrane</keyword>
<evidence type="ECO:0000256" key="2">
    <source>
        <dbReference type="ARBA" id="ARBA00022475"/>
    </source>
</evidence>
<dbReference type="PANTHER" id="PTHR47089">
    <property type="entry name" value="ABC TRANSPORTER, PERMEASE PROTEIN"/>
    <property type="match status" value="1"/>
</dbReference>
<organism evidence="7 8">
    <name type="scientific">Hoeflea prorocentri</name>
    <dbReference type="NCBI Taxonomy" id="1922333"/>
    <lineage>
        <taxon>Bacteria</taxon>
        <taxon>Pseudomonadati</taxon>
        <taxon>Pseudomonadota</taxon>
        <taxon>Alphaproteobacteria</taxon>
        <taxon>Hyphomicrobiales</taxon>
        <taxon>Rhizobiaceae</taxon>
        <taxon>Hoeflea</taxon>
    </lineage>
</organism>
<keyword evidence="8" id="KW-1185">Reference proteome</keyword>
<protein>
    <submittedName>
        <fullName evidence="7">ABC transporter permease</fullName>
    </submittedName>
</protein>
<feature type="transmembrane region" description="Helical" evidence="6">
    <location>
        <begin position="183"/>
        <end position="201"/>
    </location>
</feature>
<accession>A0A9X3UJ57</accession>
<dbReference type="GO" id="GO:0005886">
    <property type="term" value="C:plasma membrane"/>
    <property type="evidence" value="ECO:0007669"/>
    <property type="project" value="UniProtKB-SubCell"/>
</dbReference>
<feature type="transmembrane region" description="Helical" evidence="6">
    <location>
        <begin position="47"/>
        <end position="70"/>
    </location>
</feature>